<dbReference type="eggNOG" id="COG1725">
    <property type="taxonomic scope" value="Bacteria"/>
</dbReference>
<dbReference type="SMART" id="SM00345">
    <property type="entry name" value="HTH_GNTR"/>
    <property type="match status" value="1"/>
</dbReference>
<evidence type="ECO:0000313" key="5">
    <source>
        <dbReference type="EMBL" id="KRM89049.1"/>
    </source>
</evidence>
<evidence type="ECO:0000256" key="1">
    <source>
        <dbReference type="ARBA" id="ARBA00023015"/>
    </source>
</evidence>
<dbReference type="SUPFAM" id="SSF46785">
    <property type="entry name" value="Winged helix' DNA-binding domain"/>
    <property type="match status" value="1"/>
</dbReference>
<dbReference type="PROSITE" id="PS50949">
    <property type="entry name" value="HTH_GNTR"/>
    <property type="match status" value="1"/>
</dbReference>
<dbReference type="GO" id="GO:0003677">
    <property type="term" value="F:DNA binding"/>
    <property type="evidence" value="ECO:0007669"/>
    <property type="project" value="UniProtKB-KW"/>
</dbReference>
<organism evidence="5 6">
    <name type="scientific">Liquorilactobacillus vini DSM 20605</name>
    <dbReference type="NCBI Taxonomy" id="1133569"/>
    <lineage>
        <taxon>Bacteria</taxon>
        <taxon>Bacillati</taxon>
        <taxon>Bacillota</taxon>
        <taxon>Bacilli</taxon>
        <taxon>Lactobacillales</taxon>
        <taxon>Lactobacillaceae</taxon>
        <taxon>Liquorilactobacillus</taxon>
    </lineage>
</organism>
<dbReference type="PATRIC" id="fig|1133569.4.peg.442"/>
<dbReference type="STRING" id="1133569.FD21_GL000417"/>
<feature type="domain" description="HTH gntR-type" evidence="4">
    <location>
        <begin position="11"/>
        <end position="79"/>
    </location>
</feature>
<keyword evidence="1" id="KW-0805">Transcription regulation</keyword>
<dbReference type="Gene3D" id="1.10.10.10">
    <property type="entry name" value="Winged helix-like DNA-binding domain superfamily/Winged helix DNA-binding domain"/>
    <property type="match status" value="1"/>
</dbReference>
<accession>A0A0R2CKI2</accession>
<dbReference type="CDD" id="cd07377">
    <property type="entry name" value="WHTH_GntR"/>
    <property type="match status" value="1"/>
</dbReference>
<dbReference type="InterPro" id="IPR000524">
    <property type="entry name" value="Tscrpt_reg_HTH_GntR"/>
</dbReference>
<dbReference type="OrthoDB" id="9808770at2"/>
<dbReference type="InterPro" id="IPR036388">
    <property type="entry name" value="WH-like_DNA-bd_sf"/>
</dbReference>
<name>A0A0R2CKI2_9LACO</name>
<sequence>MLLTVDLQSSIPIYQQIRNQIVAQVAAGLVRPGEKLPTIRALANQLQVNLHTVNKAYQQLAQEGFIDLLGRRGAIIVQPSTKNLQQTKKSFQQAVTEAVAQGVSCSALQQLVIQTYQQLKAGKTV</sequence>
<evidence type="ECO:0000256" key="3">
    <source>
        <dbReference type="ARBA" id="ARBA00023163"/>
    </source>
</evidence>
<keyword evidence="3" id="KW-0804">Transcription</keyword>
<dbReference type="PANTHER" id="PTHR38445">
    <property type="entry name" value="HTH-TYPE TRANSCRIPTIONAL REPRESSOR YTRA"/>
    <property type="match status" value="1"/>
</dbReference>
<comment type="caution">
    <text evidence="5">The sequence shown here is derived from an EMBL/GenBank/DDBJ whole genome shotgun (WGS) entry which is preliminary data.</text>
</comment>
<protein>
    <recommendedName>
        <fullName evidence="4">HTH gntR-type domain-containing protein</fullName>
    </recommendedName>
</protein>
<dbReference type="Proteomes" id="UP000051576">
    <property type="component" value="Unassembled WGS sequence"/>
</dbReference>
<keyword evidence="2" id="KW-0238">DNA-binding</keyword>
<dbReference type="AlphaFoldDB" id="A0A0R2CKI2"/>
<dbReference type="GO" id="GO:0003700">
    <property type="term" value="F:DNA-binding transcription factor activity"/>
    <property type="evidence" value="ECO:0007669"/>
    <property type="project" value="InterPro"/>
</dbReference>
<dbReference type="EMBL" id="AYYX01000014">
    <property type="protein sequence ID" value="KRM89049.1"/>
    <property type="molecule type" value="Genomic_DNA"/>
</dbReference>
<evidence type="ECO:0000313" key="6">
    <source>
        <dbReference type="Proteomes" id="UP000051576"/>
    </source>
</evidence>
<evidence type="ECO:0000256" key="2">
    <source>
        <dbReference type="ARBA" id="ARBA00023125"/>
    </source>
</evidence>
<evidence type="ECO:0000259" key="4">
    <source>
        <dbReference type="PROSITE" id="PS50949"/>
    </source>
</evidence>
<reference evidence="5 6" key="1">
    <citation type="journal article" date="2015" name="Genome Announc.">
        <title>Expanding the biotechnology potential of lactobacilli through comparative genomics of 213 strains and associated genera.</title>
        <authorList>
            <person name="Sun Z."/>
            <person name="Harris H.M."/>
            <person name="McCann A."/>
            <person name="Guo C."/>
            <person name="Argimon S."/>
            <person name="Zhang W."/>
            <person name="Yang X."/>
            <person name="Jeffery I.B."/>
            <person name="Cooney J.C."/>
            <person name="Kagawa T.F."/>
            <person name="Liu W."/>
            <person name="Song Y."/>
            <person name="Salvetti E."/>
            <person name="Wrobel A."/>
            <person name="Rasinkangas P."/>
            <person name="Parkhill J."/>
            <person name="Rea M.C."/>
            <person name="O'Sullivan O."/>
            <person name="Ritari J."/>
            <person name="Douillard F.P."/>
            <person name="Paul Ross R."/>
            <person name="Yang R."/>
            <person name="Briner A.E."/>
            <person name="Felis G.E."/>
            <person name="de Vos W.M."/>
            <person name="Barrangou R."/>
            <person name="Klaenhammer T.R."/>
            <person name="Caufield P.W."/>
            <person name="Cui Y."/>
            <person name="Zhang H."/>
            <person name="O'Toole P.W."/>
        </authorList>
    </citation>
    <scope>NUCLEOTIDE SEQUENCE [LARGE SCALE GENOMIC DNA]</scope>
    <source>
        <strain evidence="5 6">DSM 20605</strain>
    </source>
</reference>
<dbReference type="InterPro" id="IPR036390">
    <property type="entry name" value="WH_DNA-bd_sf"/>
</dbReference>
<dbReference type="PANTHER" id="PTHR38445:SF9">
    <property type="entry name" value="HTH-TYPE TRANSCRIPTIONAL REPRESSOR YTRA"/>
    <property type="match status" value="1"/>
</dbReference>
<dbReference type="RefSeq" id="WP_010579994.1">
    <property type="nucleotide sequence ID" value="NZ_AHYZ01000050.1"/>
</dbReference>
<proteinExistence type="predicted"/>
<gene>
    <name evidence="5" type="ORF">FD21_GL000417</name>
</gene>
<dbReference type="Pfam" id="PF00392">
    <property type="entry name" value="GntR"/>
    <property type="match status" value="1"/>
</dbReference>
<keyword evidence="6" id="KW-1185">Reference proteome</keyword>